<dbReference type="Proteomes" id="UP001161094">
    <property type="component" value="Unassembled WGS sequence"/>
</dbReference>
<gene>
    <name evidence="1" type="ORF">N5D93_22845</name>
</gene>
<evidence type="ECO:0000313" key="1">
    <source>
        <dbReference type="EMBL" id="MDH0738674.1"/>
    </source>
</evidence>
<comment type="caution">
    <text evidence="1">The sequence shown here is derived from an EMBL/GenBank/DDBJ whole genome shotgun (WGS) entry which is preliminary data.</text>
</comment>
<dbReference type="AlphaFoldDB" id="A0AA42LSB8"/>
<organism evidence="1 2">
    <name type="scientific">Achromobacter spanius</name>
    <dbReference type="NCBI Taxonomy" id="217203"/>
    <lineage>
        <taxon>Bacteria</taxon>
        <taxon>Pseudomonadati</taxon>
        <taxon>Pseudomonadota</taxon>
        <taxon>Betaproteobacteria</taxon>
        <taxon>Burkholderiales</taxon>
        <taxon>Alcaligenaceae</taxon>
        <taxon>Achromobacter</taxon>
    </lineage>
</organism>
<dbReference type="RefSeq" id="WP_279996637.1">
    <property type="nucleotide sequence ID" value="NZ_JAOCDZ010000018.1"/>
</dbReference>
<proteinExistence type="predicted"/>
<reference evidence="1" key="1">
    <citation type="submission" date="2022-09" db="EMBL/GenBank/DDBJ databases">
        <title>Intensive care unit water sources are persistently colonized with multi-drug resistant bacteria and are the site of extensive horizontal gene transfer of antibiotic resistance genes.</title>
        <authorList>
            <person name="Diorio-Toth L."/>
        </authorList>
    </citation>
    <scope>NUCLEOTIDE SEQUENCE</scope>
    <source>
        <strain evidence="1">GD03843</strain>
    </source>
</reference>
<accession>A0AA42LSB8</accession>
<evidence type="ECO:0000313" key="2">
    <source>
        <dbReference type="Proteomes" id="UP001161094"/>
    </source>
</evidence>
<dbReference type="EMBL" id="JAOCDZ010000018">
    <property type="protein sequence ID" value="MDH0738674.1"/>
    <property type="molecule type" value="Genomic_DNA"/>
</dbReference>
<name>A0AA42LSB8_9BURK</name>
<protein>
    <submittedName>
        <fullName evidence="1">Uncharacterized protein</fullName>
    </submittedName>
</protein>
<sequence>MAKACSLDDARVEALRVRRHILSTGTQLAYIVQCAGRSYAFDVTDECVCRPREVLPPYATRFARDMAKAIAARMNDGRVYRGMAVNAVQALDAFLSWPSA</sequence>